<accession>A0A976N2Q0</accession>
<organism evidence="2">
    <name type="scientific">Dipodfec virus RodF1_49</name>
    <dbReference type="NCBI Taxonomy" id="2929299"/>
    <lineage>
        <taxon>Viruses</taxon>
        <taxon>Monodnaviria</taxon>
        <taxon>Sangervirae</taxon>
        <taxon>Phixviricota</taxon>
        <taxon>Malgrandaviricetes</taxon>
        <taxon>Petitvirales</taxon>
        <taxon>Microviridae</taxon>
    </lineage>
</organism>
<feature type="domain" description="Replication-associated protein ORF2/G2P" evidence="1">
    <location>
        <begin position="179"/>
        <end position="252"/>
    </location>
</feature>
<evidence type="ECO:0000313" key="2">
    <source>
        <dbReference type="EMBL" id="UPW41986.1"/>
    </source>
</evidence>
<name>A0A976N2Q0_9VIRU</name>
<reference evidence="2" key="1">
    <citation type="submission" date="2022-02" db="EMBL/GenBank/DDBJ databases">
        <title>Towards deciphering the DNA virus diversity associated with rodent species in the families Cricetidae and Heteromyidae.</title>
        <authorList>
            <person name="Lund M."/>
            <person name="Larsen B.B."/>
            <person name="Gryseels S."/>
            <person name="Kraberger S."/>
            <person name="Rowsey D.M."/>
            <person name="Steger L."/>
            <person name="Yule K.M."/>
            <person name="Upham N.S."/>
            <person name="Worobey M."/>
            <person name="Van Doorslaer K."/>
            <person name="Varsani A."/>
        </authorList>
    </citation>
    <scope>NUCLEOTIDE SEQUENCE</scope>
    <source>
        <strain evidence="2">NeonRodF1_49</strain>
    </source>
</reference>
<proteinExistence type="predicted"/>
<dbReference type="Pfam" id="PF23343">
    <property type="entry name" value="REP_ORF2-G2P"/>
    <property type="match status" value="1"/>
</dbReference>
<dbReference type="InterPro" id="IPR056906">
    <property type="entry name" value="ORF2/G2P_dom"/>
</dbReference>
<evidence type="ECO:0000259" key="1">
    <source>
        <dbReference type="Pfam" id="PF23343"/>
    </source>
</evidence>
<sequence length="398" mass="46002">MSPHGFSRFHVLNINMPECLFSRKIVNPHFYDYKNKRPRVVNPRDYYYFPVYVDVPCGTCINCLKNKQSAWRLRLNAELNNADRQYTSFLTLTFNDKSIDHYGIKKPSDCYFAVRSFLDNLRQRPLDPHLWCRYPHTRGSLLLPRLYGSEDLGYAGLSPTEREAVYKLGFKDQCLPPGFRYHKSRRGHSCKHWFATEFGEDPRYTGRIHLHGILFNCTASFSQIQSCWPYGFTWVSPVKAQTASYITKYITKYFSENKAAPAIYSSPGIGSSLAGSSQFALYLQGRKSSVVSYRGSHYAIPRYLLDKLDPGRKYRRSEDHASVERRELSYPIWTKQVGSKTFSDHREYIEFLIKKQSDIYHGTNSRRPSILAESVQHGSFGASFDDGMSWGALPPEDD</sequence>
<protein>
    <submittedName>
        <fullName evidence="2">Replication initiator protein</fullName>
    </submittedName>
</protein>
<dbReference type="EMBL" id="OM869705">
    <property type="protein sequence ID" value="UPW41986.1"/>
    <property type="molecule type" value="Genomic_DNA"/>
</dbReference>